<accession>U9SYG0</accession>
<name>U9SYG0_RHIID</name>
<evidence type="ECO:0000313" key="1">
    <source>
        <dbReference type="EMBL" id="ESA00945.1"/>
    </source>
</evidence>
<reference evidence="1" key="1">
    <citation type="submission" date="2013-07" db="EMBL/GenBank/DDBJ databases">
        <title>The genome of an arbuscular mycorrhizal fungus provides insights into the evolution of the oldest plant symbiosis.</title>
        <authorList>
            <consortium name="DOE Joint Genome Institute"/>
            <person name="Tisserant E."/>
            <person name="Malbreil M."/>
            <person name="Kuo A."/>
            <person name="Kohler A."/>
            <person name="Symeonidi A."/>
            <person name="Balestrini R."/>
            <person name="Charron P."/>
            <person name="Duensing N."/>
            <person name="Frei-dit-Frey N."/>
            <person name="Gianinazzi-Pearson V."/>
            <person name="Gilbert B."/>
            <person name="Handa Y."/>
            <person name="Hijri M."/>
            <person name="Kaul R."/>
            <person name="Kawaguchi M."/>
            <person name="Krajinski F."/>
            <person name="Lammers P."/>
            <person name="Lapierre D."/>
            <person name="Masclaux F.G."/>
            <person name="Murat C."/>
            <person name="Morin E."/>
            <person name="Ndikumana S."/>
            <person name="Pagni M."/>
            <person name="Petitpierre D."/>
            <person name="Requena N."/>
            <person name="Rosikiewicz P."/>
            <person name="Riley R."/>
            <person name="Saito K."/>
            <person name="San Clemente H."/>
            <person name="Shapiro H."/>
            <person name="van Tuinen D."/>
            <person name="Becard G."/>
            <person name="Bonfante P."/>
            <person name="Paszkowski U."/>
            <person name="Shachar-Hill Y."/>
            <person name="Young J.P."/>
            <person name="Sanders I.R."/>
            <person name="Henrissat B."/>
            <person name="Rensing S.A."/>
            <person name="Grigoriev I.V."/>
            <person name="Corradi N."/>
            <person name="Roux C."/>
            <person name="Martin F."/>
        </authorList>
    </citation>
    <scope>NUCLEOTIDE SEQUENCE</scope>
    <source>
        <strain evidence="1">DAOM 197198</strain>
    </source>
</reference>
<dbReference type="HOGENOM" id="CLU_1778457_0_0_1"/>
<organism evidence="1">
    <name type="scientific">Rhizophagus irregularis (strain DAOM 181602 / DAOM 197198 / MUCL 43194)</name>
    <name type="common">Arbuscular mycorrhizal fungus</name>
    <name type="synonym">Glomus intraradices</name>
    <dbReference type="NCBI Taxonomy" id="747089"/>
    <lineage>
        <taxon>Eukaryota</taxon>
        <taxon>Fungi</taxon>
        <taxon>Fungi incertae sedis</taxon>
        <taxon>Mucoromycota</taxon>
        <taxon>Glomeromycotina</taxon>
        <taxon>Glomeromycetes</taxon>
        <taxon>Glomerales</taxon>
        <taxon>Glomeraceae</taxon>
        <taxon>Rhizophagus</taxon>
    </lineage>
</organism>
<proteinExistence type="predicted"/>
<dbReference type="AlphaFoldDB" id="U9SYG0"/>
<protein>
    <submittedName>
        <fullName evidence="1">Uncharacterized protein</fullName>
    </submittedName>
</protein>
<gene>
    <name evidence="1" type="ORF">GLOINDRAFT_87189</name>
</gene>
<dbReference type="VEuPathDB" id="FungiDB:RhiirFUN_024585"/>
<dbReference type="EMBL" id="KI296847">
    <property type="protein sequence ID" value="ESA00945.1"/>
    <property type="molecule type" value="Genomic_DNA"/>
</dbReference>
<sequence length="146" mass="16776">MHGMLHFLFTIHDINYILSEMLKVFILNSSGVLTQKIQILNMESCQDQKIYQMATMGYFCHKPLTQKGATKQKVALEIEFLNWFFANASPHIKLSPTPTIKDKQLTQNETAKTTNLINLEDNVRNINGGNEKRLHIRNINARGFIV</sequence>